<evidence type="ECO:0000313" key="9">
    <source>
        <dbReference type="EMBL" id="RDD62336.1"/>
    </source>
</evidence>
<name>A0A369THE8_9PROT</name>
<evidence type="ECO:0000256" key="4">
    <source>
        <dbReference type="ARBA" id="ARBA00022692"/>
    </source>
</evidence>
<accession>A0A369THE8</accession>
<keyword evidence="3" id="KW-0813">Transport</keyword>
<feature type="transmembrane region" description="Helical" evidence="7">
    <location>
        <begin position="335"/>
        <end position="352"/>
    </location>
</feature>
<reference evidence="9 10" key="1">
    <citation type="submission" date="2018-07" db="EMBL/GenBank/DDBJ databases">
        <title>Venubactetium sediminum gen. nov., sp. nov., isolated from a marine solar saltern.</title>
        <authorList>
            <person name="Wang S."/>
        </authorList>
    </citation>
    <scope>NUCLEOTIDE SEQUENCE [LARGE SCALE GENOMIC DNA]</scope>
    <source>
        <strain evidence="9 10">WD2A32</strain>
    </source>
</reference>
<sequence>MSLSRIALLSWSRSRAAASSLQNCTSNVPHLRVRFQNNDSVISWKCGNMARFTTGDTAAVSDPARAAKAHTDTEGTRESVLHRSPRFLVIFASLSALFAMGQFHRSSGGVLSTVFTAEFALNAKQLSLVMGAMFVAQGLAQLPVGVLMDRYGTRRVTPVATVLAVGGCLTMAAAGDWGTLGLGRLLLGTGFAAAMMGTYAVLVHWVPQESLTTYTGRFLFVGMAGGLLATSPFAAFIEAAGWRTAFVWLAVITSLVAVLAGIFVRDRPKSEAPGGDRPTSLMESVRGVVMVVRARRFRPILLVSVLLYCPAQVLLGLWSGPFLSDVHGLGPIERGYAMTAMMVGMSTGVLIYGPIEKWLNARRAVVIVGACLVSAEFAALAFVAHLSPWPAIALFVAVVATAPFFVVVLGHAQSLFHKDYAGRVVSTVNLLAITGIFIMQNATGLLVSAVPHPPGSTGAVLGYRLVFALMAVLFAGLALVYTRTKEVRPLGTE</sequence>
<dbReference type="PANTHER" id="PTHR23514:SF3">
    <property type="entry name" value="BYPASS OF STOP CODON PROTEIN 6"/>
    <property type="match status" value="1"/>
</dbReference>
<feature type="transmembrane region" description="Helical" evidence="7">
    <location>
        <begin position="125"/>
        <end position="147"/>
    </location>
</feature>
<feature type="domain" description="Major facilitator superfamily (MFS) profile" evidence="8">
    <location>
        <begin position="88"/>
        <end position="488"/>
    </location>
</feature>
<evidence type="ECO:0000313" key="10">
    <source>
        <dbReference type="Proteomes" id="UP000253941"/>
    </source>
</evidence>
<dbReference type="SUPFAM" id="SSF103473">
    <property type="entry name" value="MFS general substrate transporter"/>
    <property type="match status" value="1"/>
</dbReference>
<dbReference type="Proteomes" id="UP000253941">
    <property type="component" value="Unassembled WGS sequence"/>
</dbReference>
<dbReference type="CDD" id="cd06174">
    <property type="entry name" value="MFS"/>
    <property type="match status" value="1"/>
</dbReference>
<keyword evidence="6 7" id="KW-0472">Membrane</keyword>
<keyword evidence="4 7" id="KW-0812">Transmembrane</keyword>
<dbReference type="InterPro" id="IPR036259">
    <property type="entry name" value="MFS_trans_sf"/>
</dbReference>
<evidence type="ECO:0000259" key="8">
    <source>
        <dbReference type="PROSITE" id="PS50850"/>
    </source>
</evidence>
<evidence type="ECO:0000256" key="6">
    <source>
        <dbReference type="ARBA" id="ARBA00023136"/>
    </source>
</evidence>
<feature type="transmembrane region" description="Helical" evidence="7">
    <location>
        <begin position="424"/>
        <end position="449"/>
    </location>
</feature>
<dbReference type="AlphaFoldDB" id="A0A369THE8"/>
<evidence type="ECO:0000256" key="1">
    <source>
        <dbReference type="ARBA" id="ARBA00004127"/>
    </source>
</evidence>
<keyword evidence="5 7" id="KW-1133">Transmembrane helix</keyword>
<comment type="subcellular location">
    <subcellularLocation>
        <location evidence="1">Endomembrane system</location>
        <topology evidence="1">Multi-pass membrane protein</topology>
    </subcellularLocation>
</comment>
<feature type="transmembrane region" description="Helical" evidence="7">
    <location>
        <begin position="218"/>
        <end position="239"/>
    </location>
</feature>
<feature type="transmembrane region" description="Helical" evidence="7">
    <location>
        <begin position="364"/>
        <end position="386"/>
    </location>
</feature>
<keyword evidence="10" id="KW-1185">Reference proteome</keyword>
<feature type="transmembrane region" description="Helical" evidence="7">
    <location>
        <begin position="87"/>
        <end position="105"/>
    </location>
</feature>
<protein>
    <submittedName>
        <fullName evidence="9">MFS transporter</fullName>
    </submittedName>
</protein>
<dbReference type="InterPro" id="IPR051788">
    <property type="entry name" value="MFS_Transporter"/>
</dbReference>
<feature type="transmembrane region" description="Helical" evidence="7">
    <location>
        <begin position="245"/>
        <end position="264"/>
    </location>
</feature>
<comment type="caution">
    <text evidence="9">The sequence shown here is derived from an EMBL/GenBank/DDBJ whole genome shotgun (WGS) entry which is preliminary data.</text>
</comment>
<dbReference type="GO" id="GO:0022857">
    <property type="term" value="F:transmembrane transporter activity"/>
    <property type="evidence" value="ECO:0007669"/>
    <property type="project" value="InterPro"/>
</dbReference>
<dbReference type="Pfam" id="PF07690">
    <property type="entry name" value="MFS_1"/>
    <property type="match status" value="1"/>
</dbReference>
<feature type="transmembrane region" description="Helical" evidence="7">
    <location>
        <begin position="461"/>
        <end position="481"/>
    </location>
</feature>
<dbReference type="PROSITE" id="PS50850">
    <property type="entry name" value="MFS"/>
    <property type="match status" value="1"/>
</dbReference>
<dbReference type="EMBL" id="QPMH01000006">
    <property type="protein sequence ID" value="RDD62336.1"/>
    <property type="molecule type" value="Genomic_DNA"/>
</dbReference>
<evidence type="ECO:0000256" key="2">
    <source>
        <dbReference type="ARBA" id="ARBA00008335"/>
    </source>
</evidence>
<dbReference type="GO" id="GO:0016020">
    <property type="term" value="C:membrane"/>
    <property type="evidence" value="ECO:0007669"/>
    <property type="project" value="TreeGrafter"/>
</dbReference>
<feature type="transmembrane region" description="Helical" evidence="7">
    <location>
        <begin position="159"/>
        <end position="179"/>
    </location>
</feature>
<dbReference type="GO" id="GO:0012505">
    <property type="term" value="C:endomembrane system"/>
    <property type="evidence" value="ECO:0007669"/>
    <property type="project" value="UniProtKB-SubCell"/>
</dbReference>
<dbReference type="PANTHER" id="PTHR23514">
    <property type="entry name" value="BYPASS OF STOP CODON PROTEIN 6"/>
    <property type="match status" value="1"/>
</dbReference>
<feature type="transmembrane region" description="Helical" evidence="7">
    <location>
        <begin position="300"/>
        <end position="323"/>
    </location>
</feature>
<feature type="transmembrane region" description="Helical" evidence="7">
    <location>
        <begin position="392"/>
        <end position="412"/>
    </location>
</feature>
<proteinExistence type="inferred from homology"/>
<dbReference type="Gene3D" id="1.20.1250.20">
    <property type="entry name" value="MFS general substrate transporter like domains"/>
    <property type="match status" value="1"/>
</dbReference>
<evidence type="ECO:0000256" key="3">
    <source>
        <dbReference type="ARBA" id="ARBA00022448"/>
    </source>
</evidence>
<organism evidence="9 10">
    <name type="scientific">Ferruginivarius sediminum</name>
    <dbReference type="NCBI Taxonomy" id="2661937"/>
    <lineage>
        <taxon>Bacteria</taxon>
        <taxon>Pseudomonadati</taxon>
        <taxon>Pseudomonadota</taxon>
        <taxon>Alphaproteobacteria</taxon>
        <taxon>Rhodospirillales</taxon>
        <taxon>Rhodospirillaceae</taxon>
        <taxon>Ferruginivarius</taxon>
    </lineage>
</organism>
<evidence type="ECO:0000256" key="5">
    <source>
        <dbReference type="ARBA" id="ARBA00022989"/>
    </source>
</evidence>
<feature type="transmembrane region" description="Helical" evidence="7">
    <location>
        <begin position="185"/>
        <end position="206"/>
    </location>
</feature>
<dbReference type="InterPro" id="IPR011701">
    <property type="entry name" value="MFS"/>
</dbReference>
<gene>
    <name evidence="9" type="ORF">DRB17_08920</name>
</gene>
<evidence type="ECO:0000256" key="7">
    <source>
        <dbReference type="SAM" id="Phobius"/>
    </source>
</evidence>
<dbReference type="InterPro" id="IPR020846">
    <property type="entry name" value="MFS_dom"/>
</dbReference>
<comment type="similarity">
    <text evidence="2">Belongs to the major facilitator superfamily.</text>
</comment>